<keyword evidence="3" id="KW-0333">Golgi apparatus</keyword>
<dbReference type="EMBL" id="FN554974">
    <property type="protein sequence ID" value="CBH18780.1"/>
    <property type="molecule type" value="Genomic_DNA"/>
</dbReference>
<evidence type="ECO:0000313" key="7">
    <source>
        <dbReference type="EMBL" id="CBH18780.1"/>
    </source>
</evidence>
<dbReference type="InterPro" id="IPR019465">
    <property type="entry name" value="Cog5"/>
</dbReference>
<dbReference type="GO" id="GO:0017119">
    <property type="term" value="C:Golgi transport complex"/>
    <property type="evidence" value="ECO:0007669"/>
    <property type="project" value="InterPro"/>
</dbReference>
<dbReference type="Pfam" id="PF10392">
    <property type="entry name" value="COG5_N"/>
    <property type="match status" value="1"/>
</dbReference>
<accession>D0AAS9</accession>
<dbReference type="GeneID" id="23867130"/>
<dbReference type="OrthoDB" id="18786at2759"/>
<dbReference type="GO" id="GO:0006891">
    <property type="term" value="P:intra-Golgi vesicle-mediated transport"/>
    <property type="evidence" value="ECO:0007669"/>
    <property type="project" value="InterPro"/>
</dbReference>
<feature type="domain" description="Conserved oligomeric Golgi complex subunit 5 N-terminal" evidence="5">
    <location>
        <begin position="7"/>
        <end position="128"/>
    </location>
</feature>
<evidence type="ECO:0000313" key="8">
    <source>
        <dbReference type="Proteomes" id="UP000002316"/>
    </source>
</evidence>
<protein>
    <recommendedName>
        <fullName evidence="2">Conserved oligomeric Golgi complex subunit 5</fullName>
    </recommendedName>
</protein>
<dbReference type="RefSeq" id="XP_011781044.1">
    <property type="nucleotide sequence ID" value="XM_011782742.1"/>
</dbReference>
<dbReference type="GO" id="GO:0000139">
    <property type="term" value="C:Golgi membrane"/>
    <property type="evidence" value="ECO:0007669"/>
    <property type="project" value="UniProtKB-SubCell"/>
</dbReference>
<dbReference type="Pfam" id="PF20649">
    <property type="entry name" value="COG5_C"/>
    <property type="match status" value="1"/>
</dbReference>
<dbReference type="KEGG" id="tbg:TbgDal_XI19010"/>
<reference evidence="8" key="1">
    <citation type="journal article" date="2010" name="PLoS Negl. Trop. Dis.">
        <title>The genome sequence of Trypanosoma brucei gambiense, causative agent of chronic human african trypanosomiasis.</title>
        <authorList>
            <person name="Jackson A.P."/>
            <person name="Sanders M."/>
            <person name="Berry A."/>
            <person name="McQuillan J."/>
            <person name="Aslett M.A."/>
            <person name="Quail M.A."/>
            <person name="Chukualim B."/>
            <person name="Capewell P."/>
            <person name="MacLeod A."/>
            <person name="Melville S.E."/>
            <person name="Gibson W."/>
            <person name="Barry J.D."/>
            <person name="Berriman M."/>
            <person name="Hertz-Fowler C."/>
        </authorList>
    </citation>
    <scope>NUCLEOTIDE SEQUENCE [LARGE SCALE GENOMIC DNA]</scope>
    <source>
        <strain evidence="8">MHOM/CI/86/DAL972</strain>
    </source>
</reference>
<dbReference type="Proteomes" id="UP000002316">
    <property type="component" value="Chromosome 11"/>
</dbReference>
<evidence type="ECO:0000259" key="5">
    <source>
        <dbReference type="Pfam" id="PF10392"/>
    </source>
</evidence>
<dbReference type="VEuPathDB" id="TriTrypDB:Tbg972.11.19010"/>
<proteinExistence type="predicted"/>
<dbReference type="InterPro" id="IPR049176">
    <property type="entry name" value="COG5_N"/>
</dbReference>
<sequence>MFTDSILMSPDFDEEGYLRYAIHASSCKTEQSRLTSCSAAVREEMHNILTENVEDMLQQVTAASCAQRDAAAVRQAAATLMHSASRLRHTIYEPYHLIKGSITKLRNTNVALNTLRSVIRFINLTTRLKGLLPDDIVRAARTMREVEELLQAANIAAIDVVRSRMDVVERSATVIRSRAQDMLRRADSRDASNVTTALQCFVALGSASRVISGFMTEQKREVMKTLMRELDIQVIANEINDECTATASDVDYVGSRTCEVLASHLQAALRATATHTGSVIALWRVLVKKADPVTQIPYLSAVDNPTSVLGDYWHFVTDKLRERLQAIQKRPNFFYAMARDILRYRSLLVTFLDDVVELLELLDQLMGLDASSNGRPNTSGGGGAGACLPSGVEQLRCMWLSHVTREVNERFGAQIMDRHRERLHGVISRLNSIIPSGGNKPLPNLSVDLQRPQVPAIAHVLDVRSYATLAMRDVMEYQRDPQTLSTVLACTLQCLAGFMQRVTETSMRWPLPPLPSVSSDVNTLQMLHICISNACTQLSMDFAVMLASLPEGEEDEDRGEFVGGRDDMWQSSGGGCDGAGGVCCDESAVSTRKLVAERQRKLLEVTINLKKISEKVVRPFFRSVSVLLLDSVSMCVDGACGQEAAGISQLQSQTVHFMSHYYYLFDPQTPTLVDSVRRITDSLIVRLMVAVTLVYPFTKEVREHLTVCLHQVPRVAISFGPSTQGAMGRSTMVLKGQLHQLAMWYNASEEALETPEGVSRAALATLPLVVSRLLLLQRVFRPSAAVGGPSAVMGVTPECFIETIEAAVLDQLCVGNVPEGDLAKRVADNSHAAERLGKVMDAVERCFLMAIEALSGDAAQEATVRWVKQLWVLLDHRQVGK</sequence>
<evidence type="ECO:0000256" key="1">
    <source>
        <dbReference type="ARBA" id="ARBA00004395"/>
    </source>
</evidence>
<dbReference type="InterPro" id="IPR048485">
    <property type="entry name" value="COG5_helical"/>
</dbReference>
<evidence type="ECO:0000259" key="6">
    <source>
        <dbReference type="Pfam" id="PF20649"/>
    </source>
</evidence>
<evidence type="ECO:0000256" key="2">
    <source>
        <dbReference type="ARBA" id="ARBA00020974"/>
    </source>
</evidence>
<keyword evidence="4" id="KW-0472">Membrane</keyword>
<name>D0AAS9_TRYB9</name>
<dbReference type="PANTHER" id="PTHR13228:SF3">
    <property type="entry name" value="CONSERVED OLIGOMERIC GOLGI COMPLEX SUBUNIT 5"/>
    <property type="match status" value="1"/>
</dbReference>
<dbReference type="PANTHER" id="PTHR13228">
    <property type="entry name" value="CONSERVED OLIGOMERIC GOLGI COMPLEX COMPONENT 5"/>
    <property type="match status" value="1"/>
</dbReference>
<feature type="domain" description="Conserved oligomeric Golgi complex subunit 5 helical" evidence="6">
    <location>
        <begin position="157"/>
        <end position="333"/>
    </location>
</feature>
<comment type="subcellular location">
    <subcellularLocation>
        <location evidence="1">Golgi apparatus membrane</location>
        <topology evidence="1">Peripheral membrane protein</topology>
    </subcellularLocation>
</comment>
<evidence type="ECO:0000256" key="3">
    <source>
        <dbReference type="ARBA" id="ARBA00023034"/>
    </source>
</evidence>
<gene>
    <name evidence="7" type="ORF">TbgDal_XI19010</name>
</gene>
<dbReference type="AlphaFoldDB" id="D0AAS9"/>
<evidence type="ECO:0000256" key="4">
    <source>
        <dbReference type="ARBA" id="ARBA00023136"/>
    </source>
</evidence>
<organism evidence="7 8">
    <name type="scientific">Trypanosoma brucei gambiense (strain MHOM/CI/86/DAL972)</name>
    <dbReference type="NCBI Taxonomy" id="679716"/>
    <lineage>
        <taxon>Eukaryota</taxon>
        <taxon>Discoba</taxon>
        <taxon>Euglenozoa</taxon>
        <taxon>Kinetoplastea</taxon>
        <taxon>Metakinetoplastina</taxon>
        <taxon>Trypanosomatida</taxon>
        <taxon>Trypanosomatidae</taxon>
        <taxon>Trypanosoma</taxon>
    </lineage>
</organism>